<evidence type="ECO:0000259" key="5">
    <source>
        <dbReference type="Pfam" id="PF01266"/>
    </source>
</evidence>
<dbReference type="SUPFAM" id="SSF51971">
    <property type="entry name" value="Nucleotide-binding domain"/>
    <property type="match status" value="1"/>
</dbReference>
<dbReference type="SUPFAM" id="SSF54373">
    <property type="entry name" value="FAD-linked reductases, C-terminal domain"/>
    <property type="match status" value="1"/>
</dbReference>
<dbReference type="Gene3D" id="3.50.50.60">
    <property type="entry name" value="FAD/NAD(P)-binding domain"/>
    <property type="match status" value="1"/>
</dbReference>
<dbReference type="InterPro" id="IPR006076">
    <property type="entry name" value="FAD-dep_OxRdtase"/>
</dbReference>
<sequence length="351" mass="39565">MKADFLLIGQGLAGTILSYRLFRAGYTVHLIDDAHPSASSRVAAGLYNPVTGRKMIKTWMADILFAEIEPFYQEMEGFLNQKLLHPQGIFRPFISFEEQNEWLAKSADDQFEGFIKEVFTGPQFPGVNDGMGGLLLKKAGYVDIPVLLQAYRTWAKSQGLMTEAVFSRNQLKRGKDGDWEYQDLTAGGLIFTNGIRAKDQGFFDWLPFAPVKGEILTLRQDFYSSKIINRGVFRIDLGNGLGKVGATYDNRNIDLEPTAAARQEILDKLRQLIPEKVLEILHHQVGVRPATPDRRPILGKHPSEENVYLFGGLGAKGVSLAPYFSRKMVDFLHSGEEPQKEVNINRFFKYI</sequence>
<reference evidence="6 7" key="1">
    <citation type="submission" date="2016-11" db="EMBL/GenBank/DDBJ databases">
        <authorList>
            <person name="Jaros S."/>
            <person name="Januszkiewicz K."/>
            <person name="Wedrychowicz H."/>
        </authorList>
    </citation>
    <scope>NUCLEOTIDE SEQUENCE [LARGE SCALE GENOMIC DNA]</scope>
    <source>
        <strain evidence="6 7">CGMCC 1.6102</strain>
    </source>
</reference>
<comment type="cofactor">
    <cofactor evidence="1">
        <name>FAD</name>
        <dbReference type="ChEBI" id="CHEBI:57692"/>
    </cofactor>
</comment>
<dbReference type="GO" id="GO:0016491">
    <property type="term" value="F:oxidoreductase activity"/>
    <property type="evidence" value="ECO:0007669"/>
    <property type="project" value="UniProtKB-KW"/>
</dbReference>
<dbReference type="Proteomes" id="UP000184513">
    <property type="component" value="Unassembled WGS sequence"/>
</dbReference>
<dbReference type="PANTHER" id="PTHR13847">
    <property type="entry name" value="SARCOSINE DEHYDROGENASE-RELATED"/>
    <property type="match status" value="1"/>
</dbReference>
<dbReference type="InterPro" id="IPR036188">
    <property type="entry name" value="FAD/NAD-bd_sf"/>
</dbReference>
<evidence type="ECO:0000256" key="4">
    <source>
        <dbReference type="ARBA" id="ARBA00023002"/>
    </source>
</evidence>
<dbReference type="EMBL" id="FRCY01000011">
    <property type="protein sequence ID" value="SHN22075.1"/>
    <property type="molecule type" value="Genomic_DNA"/>
</dbReference>
<comment type="similarity">
    <text evidence="2">Belongs to the DadA oxidoreductase family.</text>
</comment>
<evidence type="ECO:0000256" key="1">
    <source>
        <dbReference type="ARBA" id="ARBA00001974"/>
    </source>
</evidence>
<gene>
    <name evidence="6" type="ORF">SAMN04488057_11190</name>
</gene>
<name>A0A1M7PX08_9BACT</name>
<keyword evidence="7" id="KW-1185">Reference proteome</keyword>
<dbReference type="RefSeq" id="WP_073095936.1">
    <property type="nucleotide sequence ID" value="NZ_FRCY01000011.1"/>
</dbReference>
<dbReference type="STRING" id="388280.SAMN04488057_11190"/>
<protein>
    <submittedName>
        <fullName evidence="6">Glycine/D-amino acid oxidase</fullName>
    </submittedName>
</protein>
<organism evidence="6 7">
    <name type="scientific">Cyclobacterium lianum</name>
    <dbReference type="NCBI Taxonomy" id="388280"/>
    <lineage>
        <taxon>Bacteria</taxon>
        <taxon>Pseudomonadati</taxon>
        <taxon>Bacteroidota</taxon>
        <taxon>Cytophagia</taxon>
        <taxon>Cytophagales</taxon>
        <taxon>Cyclobacteriaceae</taxon>
        <taxon>Cyclobacterium</taxon>
    </lineage>
</organism>
<keyword evidence="4" id="KW-0560">Oxidoreductase</keyword>
<dbReference type="GO" id="GO:0005737">
    <property type="term" value="C:cytoplasm"/>
    <property type="evidence" value="ECO:0007669"/>
    <property type="project" value="TreeGrafter"/>
</dbReference>
<dbReference type="Pfam" id="PF01266">
    <property type="entry name" value="DAO"/>
    <property type="match status" value="1"/>
</dbReference>
<dbReference type="PANTHER" id="PTHR13847:SF286">
    <property type="entry name" value="D-AMINO ACID DEHYDROGENASE"/>
    <property type="match status" value="1"/>
</dbReference>
<dbReference type="OrthoDB" id="214253at2"/>
<feature type="domain" description="FAD dependent oxidoreductase" evidence="5">
    <location>
        <begin position="4"/>
        <end position="329"/>
    </location>
</feature>
<dbReference type="AlphaFoldDB" id="A0A1M7PX08"/>
<evidence type="ECO:0000256" key="2">
    <source>
        <dbReference type="ARBA" id="ARBA00009410"/>
    </source>
</evidence>
<dbReference type="Gene3D" id="3.30.9.10">
    <property type="entry name" value="D-Amino Acid Oxidase, subunit A, domain 2"/>
    <property type="match status" value="1"/>
</dbReference>
<evidence type="ECO:0000313" key="6">
    <source>
        <dbReference type="EMBL" id="SHN22075.1"/>
    </source>
</evidence>
<accession>A0A1M7PX08</accession>
<keyword evidence="3" id="KW-0285">Flavoprotein</keyword>
<evidence type="ECO:0000313" key="7">
    <source>
        <dbReference type="Proteomes" id="UP000184513"/>
    </source>
</evidence>
<evidence type="ECO:0000256" key="3">
    <source>
        <dbReference type="ARBA" id="ARBA00022630"/>
    </source>
</evidence>
<proteinExistence type="inferred from homology"/>